<evidence type="ECO:0000313" key="7">
    <source>
        <dbReference type="Proteomes" id="UP000824469"/>
    </source>
</evidence>
<comment type="caution">
    <text evidence="6">The sequence shown here is derived from an EMBL/GenBank/DDBJ whole genome shotgun (WGS) entry which is preliminary data.</text>
</comment>
<dbReference type="GO" id="GO:0008308">
    <property type="term" value="F:voltage-gated monoatomic anion channel activity"/>
    <property type="evidence" value="ECO:0007669"/>
    <property type="project" value="InterPro"/>
</dbReference>
<keyword evidence="5" id="KW-0472">Membrane</keyword>
<keyword evidence="3" id="KW-0813">Transport</keyword>
<dbReference type="InterPro" id="IPR030183">
    <property type="entry name" value="SLAC/SLAH"/>
</dbReference>
<gene>
    <name evidence="6" type="ORF">KI387_034702</name>
</gene>
<dbReference type="PANTHER" id="PTHR31269">
    <property type="entry name" value="S-TYPE ANION CHANNEL SLAH3"/>
    <property type="match status" value="1"/>
</dbReference>
<dbReference type="InterPro" id="IPR038665">
    <property type="entry name" value="Voltage-dep_anion_channel_sf"/>
</dbReference>
<keyword evidence="5" id="KW-0812">Transmembrane</keyword>
<evidence type="ECO:0000313" key="6">
    <source>
        <dbReference type="EMBL" id="KAH9290585.1"/>
    </source>
</evidence>
<evidence type="ECO:0000256" key="3">
    <source>
        <dbReference type="ARBA" id="ARBA00022448"/>
    </source>
</evidence>
<keyword evidence="7" id="KW-1185">Reference proteome</keyword>
<evidence type="ECO:0000256" key="5">
    <source>
        <dbReference type="SAM" id="Phobius"/>
    </source>
</evidence>
<evidence type="ECO:0000256" key="1">
    <source>
        <dbReference type="ARBA" id="ARBA00004127"/>
    </source>
</evidence>
<dbReference type="Gene3D" id="1.50.10.150">
    <property type="entry name" value="Voltage-dependent anion channel"/>
    <property type="match status" value="2"/>
</dbReference>
<feature type="transmembrane region" description="Helical" evidence="5">
    <location>
        <begin position="134"/>
        <end position="152"/>
    </location>
</feature>
<evidence type="ECO:0000256" key="2">
    <source>
        <dbReference type="ARBA" id="ARBA00004236"/>
    </source>
</evidence>
<dbReference type="EMBL" id="JAHRHJ020003813">
    <property type="protein sequence ID" value="KAH9290585.1"/>
    <property type="molecule type" value="Genomic_DNA"/>
</dbReference>
<proteinExistence type="predicted"/>
<keyword evidence="5" id="KW-1133">Transmembrane helix</keyword>
<sequence>MKQLEGVDVEFHASSSQSEIELVSSIVQPTNNSSMIQIYNEQASLSDYTFPRLPFPERQISFSWPSSHQPKIEITEAPSHADYGRKDKVPFLFEIVQKEYNDRVRVNYLFIPWIAGMLLRMGLPSHIAPNKVHPVLWCIFMTPITLSELKIYGQWFTKGKRSLARIANPSTHLSVIGNFVVARLATRVEWREAAMLFFTVGLVHYAVLPSPASTAWEAISGSFDTGCKMLLFLSLFLYLALIMRVNSFRDNMGKFSVIWWACAYPMTTTSVAAVKYAEKVKHPIARSLA</sequence>
<protein>
    <submittedName>
        <fullName evidence="6">Uncharacterized protein</fullName>
    </submittedName>
</protein>
<dbReference type="PANTHER" id="PTHR31269:SF22">
    <property type="entry name" value="OS01G0247700 PROTEIN"/>
    <property type="match status" value="1"/>
</dbReference>
<reference evidence="6 7" key="1">
    <citation type="journal article" date="2021" name="Nat. Plants">
        <title>The Taxus genome provides insights into paclitaxel biosynthesis.</title>
        <authorList>
            <person name="Xiong X."/>
            <person name="Gou J."/>
            <person name="Liao Q."/>
            <person name="Li Y."/>
            <person name="Zhou Q."/>
            <person name="Bi G."/>
            <person name="Li C."/>
            <person name="Du R."/>
            <person name="Wang X."/>
            <person name="Sun T."/>
            <person name="Guo L."/>
            <person name="Liang H."/>
            <person name="Lu P."/>
            <person name="Wu Y."/>
            <person name="Zhang Z."/>
            <person name="Ro D.K."/>
            <person name="Shang Y."/>
            <person name="Huang S."/>
            <person name="Yan J."/>
        </authorList>
    </citation>
    <scope>NUCLEOTIDE SEQUENCE [LARGE SCALE GENOMIC DNA]</scope>
    <source>
        <strain evidence="6">Ta-2019</strain>
    </source>
</reference>
<dbReference type="GO" id="GO:0005886">
    <property type="term" value="C:plasma membrane"/>
    <property type="evidence" value="ECO:0007669"/>
    <property type="project" value="UniProtKB-SubCell"/>
</dbReference>
<feature type="transmembrane region" description="Helical" evidence="5">
    <location>
        <begin position="193"/>
        <end position="209"/>
    </location>
</feature>
<dbReference type="GO" id="GO:0006873">
    <property type="term" value="P:intracellular monoatomic ion homeostasis"/>
    <property type="evidence" value="ECO:0007669"/>
    <property type="project" value="InterPro"/>
</dbReference>
<keyword evidence="4" id="KW-1003">Cell membrane</keyword>
<feature type="transmembrane region" description="Helical" evidence="5">
    <location>
        <begin position="108"/>
        <end position="128"/>
    </location>
</feature>
<feature type="transmembrane region" description="Helical" evidence="5">
    <location>
        <begin position="229"/>
        <end position="246"/>
    </location>
</feature>
<name>A0AA38BX64_TAXCH</name>
<evidence type="ECO:0000256" key="4">
    <source>
        <dbReference type="ARBA" id="ARBA00022475"/>
    </source>
</evidence>
<organism evidence="6 7">
    <name type="scientific">Taxus chinensis</name>
    <name type="common">Chinese yew</name>
    <name type="synonym">Taxus wallichiana var. chinensis</name>
    <dbReference type="NCBI Taxonomy" id="29808"/>
    <lineage>
        <taxon>Eukaryota</taxon>
        <taxon>Viridiplantae</taxon>
        <taxon>Streptophyta</taxon>
        <taxon>Embryophyta</taxon>
        <taxon>Tracheophyta</taxon>
        <taxon>Spermatophyta</taxon>
        <taxon>Pinopsida</taxon>
        <taxon>Pinidae</taxon>
        <taxon>Conifers II</taxon>
        <taxon>Cupressales</taxon>
        <taxon>Taxaceae</taxon>
        <taxon>Taxus</taxon>
    </lineage>
</organism>
<dbReference type="GO" id="GO:0012505">
    <property type="term" value="C:endomembrane system"/>
    <property type="evidence" value="ECO:0007669"/>
    <property type="project" value="UniProtKB-SubCell"/>
</dbReference>
<dbReference type="Proteomes" id="UP000824469">
    <property type="component" value="Unassembled WGS sequence"/>
</dbReference>
<dbReference type="AlphaFoldDB" id="A0AA38BX64"/>
<comment type="subcellular location">
    <subcellularLocation>
        <location evidence="2">Cell membrane</location>
    </subcellularLocation>
    <subcellularLocation>
        <location evidence="1">Endomembrane system</location>
        <topology evidence="1">Multi-pass membrane protein</topology>
    </subcellularLocation>
</comment>
<accession>A0AA38BX64</accession>